<dbReference type="AlphaFoldDB" id="A0A1I3U4D9"/>
<organism evidence="2 3">
    <name type="scientific">Thermoflavimicrobium dichotomicum</name>
    <dbReference type="NCBI Taxonomy" id="46223"/>
    <lineage>
        <taxon>Bacteria</taxon>
        <taxon>Bacillati</taxon>
        <taxon>Bacillota</taxon>
        <taxon>Bacilli</taxon>
        <taxon>Bacillales</taxon>
        <taxon>Thermoactinomycetaceae</taxon>
        <taxon>Thermoflavimicrobium</taxon>
    </lineage>
</organism>
<protein>
    <submittedName>
        <fullName evidence="2">Uncharacterized protein</fullName>
    </submittedName>
</protein>
<sequence length="176" mass="20067">MSKRLSIRQKQWFLIAHIVFFTAWLGGALCMFLLGLWAIMNGQKHDLAQTYTLIHLIDDTLIKFPAIGTLVTGFILSIWTHWGVTRYYWVIIKEVLTILIILMGIFFLSDWLSEVVAIAEKHGASALGYQEFIMRRNQLLVAGFFNILAMVSMVIISVIKPWGKRKGEHSTAPARS</sequence>
<keyword evidence="1" id="KW-1133">Transmembrane helix</keyword>
<dbReference type="OrthoDB" id="156858at2"/>
<reference evidence="2 3" key="1">
    <citation type="submission" date="2016-10" db="EMBL/GenBank/DDBJ databases">
        <authorList>
            <person name="de Groot N.N."/>
        </authorList>
    </citation>
    <scope>NUCLEOTIDE SEQUENCE [LARGE SCALE GENOMIC DNA]</scope>
    <source>
        <strain evidence="2 3">DSM 44778</strain>
    </source>
</reference>
<keyword evidence="3" id="KW-1185">Reference proteome</keyword>
<keyword evidence="1" id="KW-0812">Transmembrane</keyword>
<proteinExistence type="predicted"/>
<accession>A0A1I3U4D9</accession>
<feature type="transmembrane region" description="Helical" evidence="1">
    <location>
        <begin position="12"/>
        <end position="40"/>
    </location>
</feature>
<evidence type="ECO:0000313" key="3">
    <source>
        <dbReference type="Proteomes" id="UP000199545"/>
    </source>
</evidence>
<evidence type="ECO:0000256" key="1">
    <source>
        <dbReference type="SAM" id="Phobius"/>
    </source>
</evidence>
<dbReference type="STRING" id="46223.SAMN05421852_1216"/>
<dbReference type="Proteomes" id="UP000199545">
    <property type="component" value="Unassembled WGS sequence"/>
</dbReference>
<name>A0A1I3U4D9_9BACL</name>
<feature type="transmembrane region" description="Helical" evidence="1">
    <location>
        <begin position="139"/>
        <end position="159"/>
    </location>
</feature>
<dbReference type="RefSeq" id="WP_093231344.1">
    <property type="nucleotide sequence ID" value="NZ_FORR01000021.1"/>
</dbReference>
<gene>
    <name evidence="2" type="ORF">SAMN05421852_1216</name>
</gene>
<feature type="transmembrane region" description="Helical" evidence="1">
    <location>
        <begin position="60"/>
        <end position="80"/>
    </location>
</feature>
<keyword evidence="1" id="KW-0472">Membrane</keyword>
<feature type="transmembrane region" description="Helical" evidence="1">
    <location>
        <begin position="87"/>
        <end position="108"/>
    </location>
</feature>
<dbReference type="EMBL" id="FORR01000021">
    <property type="protein sequence ID" value="SFJ76661.1"/>
    <property type="molecule type" value="Genomic_DNA"/>
</dbReference>
<evidence type="ECO:0000313" key="2">
    <source>
        <dbReference type="EMBL" id="SFJ76661.1"/>
    </source>
</evidence>